<evidence type="ECO:0000313" key="1">
    <source>
        <dbReference type="EMBL" id="KAF7769033.1"/>
    </source>
</evidence>
<name>A0AAD4AH90_9GAMM</name>
<protein>
    <submittedName>
        <fullName evidence="1">Uncharacterized protein</fullName>
    </submittedName>
</protein>
<organism evidence="1 2">
    <name type="scientific">Pseudoalteromonas citrea</name>
    <dbReference type="NCBI Taxonomy" id="43655"/>
    <lineage>
        <taxon>Bacteria</taxon>
        <taxon>Pseudomonadati</taxon>
        <taxon>Pseudomonadota</taxon>
        <taxon>Gammaproteobacteria</taxon>
        <taxon>Alteromonadales</taxon>
        <taxon>Pseudoalteromonadaceae</taxon>
        <taxon>Pseudoalteromonas</taxon>
    </lineage>
</organism>
<reference evidence="1" key="1">
    <citation type="journal article" date="2012" name="J. Bacteriol.">
        <title>Genome sequences of type strains of seven species of the marine bacterium Pseudoalteromonas.</title>
        <authorList>
            <person name="Xie B.B."/>
            <person name="Shu Y.L."/>
            <person name="Qin Q.L."/>
            <person name="Rong J.C."/>
            <person name="Zhang X.Y."/>
            <person name="Chen X.L."/>
            <person name="Shi M."/>
            <person name="He H.L."/>
            <person name="Zhou B.C."/>
            <person name="Zhang Y.Z."/>
        </authorList>
    </citation>
    <scope>NUCLEOTIDE SEQUENCE</scope>
    <source>
        <strain evidence="1">DSM 8771</strain>
    </source>
</reference>
<dbReference type="Proteomes" id="UP000016487">
    <property type="component" value="Unassembled WGS sequence"/>
</dbReference>
<accession>A0AAD4AH90</accession>
<comment type="caution">
    <text evidence="1">The sequence shown here is derived from an EMBL/GenBank/DDBJ whole genome shotgun (WGS) entry which is preliminary data.</text>
</comment>
<dbReference type="EMBL" id="AHBZ03000022">
    <property type="protein sequence ID" value="KAF7769033.1"/>
    <property type="molecule type" value="Genomic_DNA"/>
</dbReference>
<dbReference type="AlphaFoldDB" id="A0AAD4AH90"/>
<reference evidence="1" key="2">
    <citation type="submission" date="2015-03" db="EMBL/GenBank/DDBJ databases">
        <title>Genome sequence of Pseudoalteromonas citrea.</title>
        <authorList>
            <person name="Xie B.-B."/>
            <person name="Rong J.-C."/>
            <person name="Qin Q.-L."/>
            <person name="Zhang Y.-Z."/>
        </authorList>
    </citation>
    <scope>NUCLEOTIDE SEQUENCE</scope>
    <source>
        <strain evidence="1">DSM 8771</strain>
    </source>
</reference>
<evidence type="ECO:0000313" key="2">
    <source>
        <dbReference type="Proteomes" id="UP000016487"/>
    </source>
</evidence>
<proteinExistence type="predicted"/>
<sequence length="56" mass="6650">MPTRHHTLKEVLLRNVTNKKIAPFNLESSTYIYFLFKLSQHELRANQVNENQSDHP</sequence>
<gene>
    <name evidence="1" type="ORF">PCIT_a3574</name>
</gene>